<name>A0A6C0BMB8_9ZZZZ</name>
<protein>
    <submittedName>
        <fullName evidence="1">Uncharacterized protein</fullName>
    </submittedName>
</protein>
<evidence type="ECO:0000313" key="1">
    <source>
        <dbReference type="EMBL" id="QHS93535.1"/>
    </source>
</evidence>
<organism evidence="1">
    <name type="scientific">viral metagenome</name>
    <dbReference type="NCBI Taxonomy" id="1070528"/>
    <lineage>
        <taxon>unclassified sequences</taxon>
        <taxon>metagenomes</taxon>
        <taxon>organismal metagenomes</taxon>
    </lineage>
</organism>
<reference evidence="1" key="1">
    <citation type="journal article" date="2020" name="Nature">
        <title>Giant virus diversity and host interactions through global metagenomics.</title>
        <authorList>
            <person name="Schulz F."/>
            <person name="Roux S."/>
            <person name="Paez-Espino D."/>
            <person name="Jungbluth S."/>
            <person name="Walsh D.A."/>
            <person name="Denef V.J."/>
            <person name="McMahon K.D."/>
            <person name="Konstantinidis K.T."/>
            <person name="Eloe-Fadrosh E.A."/>
            <person name="Kyrpides N.C."/>
            <person name="Woyke T."/>
        </authorList>
    </citation>
    <scope>NUCLEOTIDE SEQUENCE</scope>
    <source>
        <strain evidence="1">GVMAG-M-3300018080-19</strain>
    </source>
</reference>
<dbReference type="AlphaFoldDB" id="A0A6C0BMB8"/>
<dbReference type="SUPFAM" id="SSF64484">
    <property type="entry name" value="beta and beta-prime subunits of DNA dependent RNA-polymerase"/>
    <property type="match status" value="1"/>
</dbReference>
<proteinExistence type="predicted"/>
<accession>A0A6C0BMB8</accession>
<sequence length="42" mass="4652">MNIHALQSLDGRTEAAELMSVKEQILNAQNNKPVLGKSLLYL</sequence>
<dbReference type="EMBL" id="MN739207">
    <property type="protein sequence ID" value="QHS93535.1"/>
    <property type="molecule type" value="Genomic_DNA"/>
</dbReference>